<protein>
    <recommendedName>
        <fullName evidence="3">BioF2-like acetyltransferase domain-containing protein</fullName>
    </recommendedName>
</protein>
<dbReference type="InterPro" id="IPR016181">
    <property type="entry name" value="Acyl_CoA_acyltransferase"/>
</dbReference>
<dbReference type="AlphaFoldDB" id="A0A837DB85"/>
<sequence>MSPPRHPGRVAVTESVEIADPRTESEPFGWTGFFRTQGLHAVWDYELLRLEAWAARNPPLLLVARSGGEIIAGACVLVCRLWPRSSYALAPQRRGLSMSSLSPLWAEVAQPWLSGFPGVVFGEGVDDGAKAEVLRRFERALVRRLGMRTAGVLYRSVDAALAAVLDGRGRLVRQVDTVSVLRNTFADQDDWVSGLSKSRRASLRRSLRAVQRHVESGRVVVRSGSARQDLPGGEVAALLNRHRAELGIPASDTRSPLSGSYFDVFLRRSDVNTLTYHDSEGRLLAINTWLEHPRCLVKQHWASLSVADGGLRDLLFDSYLRAVRHMISTGVRELSAGRRPHEIKHELGFTPRPVYGVAVPRPVMGR</sequence>
<accession>A0A837DB85</accession>
<dbReference type="EMBL" id="JRZE01000003">
    <property type="protein sequence ID" value="KHF44475.1"/>
    <property type="molecule type" value="Genomic_DNA"/>
</dbReference>
<comment type="caution">
    <text evidence="1">The sequence shown here is derived from an EMBL/GenBank/DDBJ whole genome shotgun (WGS) entry which is preliminary data.</text>
</comment>
<organism evidence="1 2">
    <name type="scientific">Saccharomonospora viridis</name>
    <dbReference type="NCBI Taxonomy" id="1852"/>
    <lineage>
        <taxon>Bacteria</taxon>
        <taxon>Bacillati</taxon>
        <taxon>Actinomycetota</taxon>
        <taxon>Actinomycetes</taxon>
        <taxon>Pseudonocardiales</taxon>
        <taxon>Pseudonocardiaceae</taxon>
        <taxon>Saccharomonospora</taxon>
    </lineage>
</organism>
<reference evidence="1 2" key="1">
    <citation type="submission" date="2014-10" db="EMBL/GenBank/DDBJ databases">
        <title>Genome sequence of Micropolyspora internatus JCM3315.</title>
        <authorList>
            <person name="Shin S.-K."/>
            <person name="Yi H."/>
        </authorList>
    </citation>
    <scope>NUCLEOTIDE SEQUENCE [LARGE SCALE GENOMIC DNA]</scope>
    <source>
        <strain evidence="1 2">JCM 3315</strain>
    </source>
</reference>
<name>A0A837DB85_9PSEU</name>
<evidence type="ECO:0000313" key="2">
    <source>
        <dbReference type="Proteomes" id="UP000030848"/>
    </source>
</evidence>
<dbReference type="SUPFAM" id="SSF55729">
    <property type="entry name" value="Acyl-CoA N-acyltransferases (Nat)"/>
    <property type="match status" value="1"/>
</dbReference>
<evidence type="ECO:0000313" key="1">
    <source>
        <dbReference type="EMBL" id="KHF44475.1"/>
    </source>
</evidence>
<dbReference type="Proteomes" id="UP000030848">
    <property type="component" value="Unassembled WGS sequence"/>
</dbReference>
<proteinExistence type="predicted"/>
<evidence type="ECO:0008006" key="3">
    <source>
        <dbReference type="Google" id="ProtNLM"/>
    </source>
</evidence>
<gene>
    <name evidence="1" type="ORF">MINT15_13570</name>
</gene>